<protein>
    <submittedName>
        <fullName evidence="2">Uncharacterized protein</fullName>
    </submittedName>
</protein>
<reference evidence="2 3" key="1">
    <citation type="submission" date="2020-07" db="EMBL/GenBank/DDBJ databases">
        <title>Comparative genomics of pyrophilous fungi reveals a link between fire events and developmental genes.</title>
        <authorList>
            <consortium name="DOE Joint Genome Institute"/>
            <person name="Steindorff A.S."/>
            <person name="Carver A."/>
            <person name="Calhoun S."/>
            <person name="Stillman K."/>
            <person name="Liu H."/>
            <person name="Lipzen A."/>
            <person name="Pangilinan J."/>
            <person name="Labutti K."/>
            <person name="Bruns T.D."/>
            <person name="Grigoriev I.V."/>
        </authorList>
    </citation>
    <scope>NUCLEOTIDE SEQUENCE [LARGE SCALE GENOMIC DNA]</scope>
    <source>
        <strain evidence="2 3">CBS 144469</strain>
    </source>
</reference>
<comment type="caution">
    <text evidence="2">The sequence shown here is derived from an EMBL/GenBank/DDBJ whole genome shotgun (WGS) entry which is preliminary data.</text>
</comment>
<dbReference type="Proteomes" id="UP000521943">
    <property type="component" value="Unassembled WGS sequence"/>
</dbReference>
<gene>
    <name evidence="2" type="ORF">DFP72DRAFT_847838</name>
</gene>
<keyword evidence="3" id="KW-1185">Reference proteome</keyword>
<feature type="region of interest" description="Disordered" evidence="1">
    <location>
        <begin position="148"/>
        <end position="167"/>
    </location>
</feature>
<accession>A0A8H6HXP9</accession>
<organism evidence="2 3">
    <name type="scientific">Ephemerocybe angulata</name>
    <dbReference type="NCBI Taxonomy" id="980116"/>
    <lineage>
        <taxon>Eukaryota</taxon>
        <taxon>Fungi</taxon>
        <taxon>Dikarya</taxon>
        <taxon>Basidiomycota</taxon>
        <taxon>Agaricomycotina</taxon>
        <taxon>Agaricomycetes</taxon>
        <taxon>Agaricomycetidae</taxon>
        <taxon>Agaricales</taxon>
        <taxon>Agaricineae</taxon>
        <taxon>Psathyrellaceae</taxon>
        <taxon>Ephemerocybe</taxon>
    </lineage>
</organism>
<evidence type="ECO:0000313" key="3">
    <source>
        <dbReference type="Proteomes" id="UP000521943"/>
    </source>
</evidence>
<evidence type="ECO:0000256" key="1">
    <source>
        <dbReference type="SAM" id="MobiDB-lite"/>
    </source>
</evidence>
<name>A0A8H6HXP9_9AGAR</name>
<evidence type="ECO:0000313" key="2">
    <source>
        <dbReference type="EMBL" id="KAF6754841.1"/>
    </source>
</evidence>
<sequence>MPTPRTGLWSATRQADMHVFAIGLLTVMMEGGDVSAFTDESYCRYTILHPVSPTPPDVDRGMYLAMHRLYVISAVFDLACRPGRKSVGPRVSTERQWSGYRDSLRKTLREMMQNELDLERYTHRPISMADESFHTTLYGGTVTRLRSGVPPQAQVGGAGEMNIGDSD</sequence>
<dbReference type="AlphaFoldDB" id="A0A8H6HXP9"/>
<proteinExistence type="predicted"/>
<dbReference type="EMBL" id="JACGCI010000032">
    <property type="protein sequence ID" value="KAF6754841.1"/>
    <property type="molecule type" value="Genomic_DNA"/>
</dbReference>